<gene>
    <name evidence="2" type="primary">Dvir\GJ17318</name>
    <name evidence="2" type="ORF">Dvir_GJ17318</name>
</gene>
<dbReference type="OrthoDB" id="427280at2759"/>
<dbReference type="KEGG" id="dvi:6628112"/>
<dbReference type="InterPro" id="IPR013766">
    <property type="entry name" value="Thioredoxin_domain"/>
</dbReference>
<dbReference type="AlphaFoldDB" id="B4LUI6"/>
<dbReference type="eggNOG" id="KOG0912">
    <property type="taxonomic scope" value="Eukaryota"/>
</dbReference>
<evidence type="ECO:0000259" key="1">
    <source>
        <dbReference type="PROSITE" id="PS51352"/>
    </source>
</evidence>
<protein>
    <recommendedName>
        <fullName evidence="1">Thioredoxin domain-containing protein</fullName>
    </recommendedName>
</protein>
<reference evidence="2 3" key="1">
    <citation type="journal article" date="2007" name="Nature">
        <title>Evolution of genes and genomes on the Drosophila phylogeny.</title>
        <authorList>
            <consortium name="Drosophila 12 Genomes Consortium"/>
            <person name="Clark A.G."/>
            <person name="Eisen M.B."/>
            <person name="Smith D.R."/>
            <person name="Bergman C.M."/>
            <person name="Oliver B."/>
            <person name="Markow T.A."/>
            <person name="Kaufman T.C."/>
            <person name="Kellis M."/>
            <person name="Gelbart W."/>
            <person name="Iyer V.N."/>
            <person name="Pollard D.A."/>
            <person name="Sackton T.B."/>
            <person name="Larracuente A.M."/>
            <person name="Singh N.D."/>
            <person name="Abad J.P."/>
            <person name="Abt D.N."/>
            <person name="Adryan B."/>
            <person name="Aguade M."/>
            <person name="Akashi H."/>
            <person name="Anderson W.W."/>
            <person name="Aquadro C.F."/>
            <person name="Ardell D.H."/>
            <person name="Arguello R."/>
            <person name="Artieri C.G."/>
            <person name="Barbash D.A."/>
            <person name="Barker D."/>
            <person name="Barsanti P."/>
            <person name="Batterham P."/>
            <person name="Batzoglou S."/>
            <person name="Begun D."/>
            <person name="Bhutkar A."/>
            <person name="Blanco E."/>
            <person name="Bosak S.A."/>
            <person name="Bradley R.K."/>
            <person name="Brand A.D."/>
            <person name="Brent M.R."/>
            <person name="Brooks A.N."/>
            <person name="Brown R.H."/>
            <person name="Butlin R.K."/>
            <person name="Caggese C."/>
            <person name="Calvi B.R."/>
            <person name="Bernardo de Carvalho A."/>
            <person name="Caspi A."/>
            <person name="Castrezana S."/>
            <person name="Celniker S.E."/>
            <person name="Chang J.L."/>
            <person name="Chapple C."/>
            <person name="Chatterji S."/>
            <person name="Chinwalla A."/>
            <person name="Civetta A."/>
            <person name="Clifton S.W."/>
            <person name="Comeron J.M."/>
            <person name="Costello J.C."/>
            <person name="Coyne J.A."/>
            <person name="Daub J."/>
            <person name="David R.G."/>
            <person name="Delcher A.L."/>
            <person name="Delehaunty K."/>
            <person name="Do C.B."/>
            <person name="Ebling H."/>
            <person name="Edwards K."/>
            <person name="Eickbush T."/>
            <person name="Evans J.D."/>
            <person name="Filipski A."/>
            <person name="Findeiss S."/>
            <person name="Freyhult E."/>
            <person name="Fulton L."/>
            <person name="Fulton R."/>
            <person name="Garcia A.C."/>
            <person name="Gardiner A."/>
            <person name="Garfield D.A."/>
            <person name="Garvin B.E."/>
            <person name="Gibson G."/>
            <person name="Gilbert D."/>
            <person name="Gnerre S."/>
            <person name="Godfrey J."/>
            <person name="Good R."/>
            <person name="Gotea V."/>
            <person name="Gravely B."/>
            <person name="Greenberg A.J."/>
            <person name="Griffiths-Jones S."/>
            <person name="Gross S."/>
            <person name="Guigo R."/>
            <person name="Gustafson E.A."/>
            <person name="Haerty W."/>
            <person name="Hahn M.W."/>
            <person name="Halligan D.L."/>
            <person name="Halpern A.L."/>
            <person name="Halter G.M."/>
            <person name="Han M.V."/>
            <person name="Heger A."/>
            <person name="Hillier L."/>
            <person name="Hinrichs A.S."/>
            <person name="Holmes I."/>
            <person name="Hoskins R.A."/>
            <person name="Hubisz M.J."/>
            <person name="Hultmark D."/>
            <person name="Huntley M.A."/>
            <person name="Jaffe D.B."/>
            <person name="Jagadeeshan S."/>
            <person name="Jeck W.R."/>
            <person name="Johnson J."/>
            <person name="Jones C.D."/>
            <person name="Jordan W.C."/>
            <person name="Karpen G.H."/>
            <person name="Kataoka E."/>
            <person name="Keightley P.D."/>
            <person name="Kheradpour P."/>
            <person name="Kirkness E.F."/>
            <person name="Koerich L.B."/>
            <person name="Kristiansen K."/>
            <person name="Kudrna D."/>
            <person name="Kulathinal R.J."/>
            <person name="Kumar S."/>
            <person name="Kwok R."/>
            <person name="Lander E."/>
            <person name="Langley C.H."/>
            <person name="Lapoint R."/>
            <person name="Lazzaro B.P."/>
            <person name="Lee S.J."/>
            <person name="Levesque L."/>
            <person name="Li R."/>
            <person name="Lin C.F."/>
            <person name="Lin M.F."/>
            <person name="Lindblad-Toh K."/>
            <person name="Llopart A."/>
            <person name="Long M."/>
            <person name="Low L."/>
            <person name="Lozovsky E."/>
            <person name="Lu J."/>
            <person name="Luo M."/>
            <person name="Machado C.A."/>
            <person name="Makalowski W."/>
            <person name="Marzo M."/>
            <person name="Matsuda M."/>
            <person name="Matzkin L."/>
            <person name="McAllister B."/>
            <person name="McBride C.S."/>
            <person name="McKernan B."/>
            <person name="McKernan K."/>
            <person name="Mendez-Lago M."/>
            <person name="Minx P."/>
            <person name="Mollenhauer M.U."/>
            <person name="Montooth K."/>
            <person name="Mount S.M."/>
            <person name="Mu X."/>
            <person name="Myers E."/>
            <person name="Negre B."/>
            <person name="Newfeld S."/>
            <person name="Nielsen R."/>
            <person name="Noor M.A."/>
            <person name="O'Grady P."/>
            <person name="Pachter L."/>
            <person name="Papaceit M."/>
            <person name="Parisi M.J."/>
            <person name="Parisi M."/>
            <person name="Parts L."/>
            <person name="Pedersen J.S."/>
            <person name="Pesole G."/>
            <person name="Phillippy A.M."/>
            <person name="Ponting C.P."/>
            <person name="Pop M."/>
            <person name="Porcelli D."/>
            <person name="Powell J.R."/>
            <person name="Prohaska S."/>
            <person name="Pruitt K."/>
            <person name="Puig M."/>
            <person name="Quesneville H."/>
            <person name="Ram K.R."/>
            <person name="Rand D."/>
            <person name="Rasmussen M.D."/>
            <person name="Reed L.K."/>
            <person name="Reenan R."/>
            <person name="Reily A."/>
            <person name="Remington K.A."/>
            <person name="Rieger T.T."/>
            <person name="Ritchie M.G."/>
            <person name="Robin C."/>
            <person name="Rogers Y.H."/>
            <person name="Rohde C."/>
            <person name="Rozas J."/>
            <person name="Rubenfield M.J."/>
            <person name="Ruiz A."/>
            <person name="Russo S."/>
            <person name="Salzberg S.L."/>
            <person name="Sanchez-Gracia A."/>
            <person name="Saranga D.J."/>
            <person name="Sato H."/>
            <person name="Schaeffer S.W."/>
            <person name="Schatz M.C."/>
            <person name="Schlenke T."/>
            <person name="Schwartz R."/>
            <person name="Segarra C."/>
            <person name="Singh R.S."/>
            <person name="Sirot L."/>
            <person name="Sirota M."/>
            <person name="Sisneros N.B."/>
            <person name="Smith C.D."/>
            <person name="Smith T.F."/>
            <person name="Spieth J."/>
            <person name="Stage D.E."/>
            <person name="Stark A."/>
            <person name="Stephan W."/>
            <person name="Strausberg R.L."/>
            <person name="Strempel S."/>
            <person name="Sturgill D."/>
            <person name="Sutton G."/>
            <person name="Sutton G.G."/>
            <person name="Tao W."/>
            <person name="Teichmann S."/>
            <person name="Tobari Y.N."/>
            <person name="Tomimura Y."/>
            <person name="Tsolas J.M."/>
            <person name="Valente V.L."/>
            <person name="Venter E."/>
            <person name="Venter J.C."/>
            <person name="Vicario S."/>
            <person name="Vieira F.G."/>
            <person name="Vilella A.J."/>
            <person name="Villasante A."/>
            <person name="Walenz B."/>
            <person name="Wang J."/>
            <person name="Wasserman M."/>
            <person name="Watts T."/>
            <person name="Wilson D."/>
            <person name="Wilson R.K."/>
            <person name="Wing R.A."/>
            <person name="Wolfner M.F."/>
            <person name="Wong A."/>
            <person name="Wong G.K."/>
            <person name="Wu C.I."/>
            <person name="Wu G."/>
            <person name="Yamamoto D."/>
            <person name="Yang H.P."/>
            <person name="Yang S.P."/>
            <person name="Yorke J.A."/>
            <person name="Yoshida K."/>
            <person name="Zdobnov E."/>
            <person name="Zhang P."/>
            <person name="Zhang Y."/>
            <person name="Zimin A.V."/>
            <person name="Baldwin J."/>
            <person name="Abdouelleil A."/>
            <person name="Abdulkadir J."/>
            <person name="Abebe A."/>
            <person name="Abera B."/>
            <person name="Abreu J."/>
            <person name="Acer S.C."/>
            <person name="Aftuck L."/>
            <person name="Alexander A."/>
            <person name="An P."/>
            <person name="Anderson E."/>
            <person name="Anderson S."/>
            <person name="Arachi H."/>
            <person name="Azer M."/>
            <person name="Bachantsang P."/>
            <person name="Barry A."/>
            <person name="Bayul T."/>
            <person name="Berlin A."/>
            <person name="Bessette D."/>
            <person name="Bloom T."/>
            <person name="Blye J."/>
            <person name="Boguslavskiy L."/>
            <person name="Bonnet C."/>
            <person name="Boukhgalter B."/>
            <person name="Bourzgui I."/>
            <person name="Brown A."/>
            <person name="Cahill P."/>
            <person name="Channer S."/>
            <person name="Cheshatsang Y."/>
            <person name="Chuda L."/>
            <person name="Citroen M."/>
            <person name="Collymore A."/>
            <person name="Cooke P."/>
            <person name="Costello M."/>
            <person name="D'Aco K."/>
            <person name="Daza R."/>
            <person name="De Haan G."/>
            <person name="DeGray S."/>
            <person name="DeMaso C."/>
            <person name="Dhargay N."/>
            <person name="Dooley K."/>
            <person name="Dooley E."/>
            <person name="Doricent M."/>
            <person name="Dorje P."/>
            <person name="Dorjee K."/>
            <person name="Dupes A."/>
            <person name="Elong R."/>
            <person name="Falk J."/>
            <person name="Farina A."/>
            <person name="Faro S."/>
            <person name="Ferguson D."/>
            <person name="Fisher S."/>
            <person name="Foley C.D."/>
            <person name="Franke A."/>
            <person name="Friedrich D."/>
            <person name="Gadbois L."/>
            <person name="Gearin G."/>
            <person name="Gearin C.R."/>
            <person name="Giannoukos G."/>
            <person name="Goode T."/>
            <person name="Graham J."/>
            <person name="Grandbois E."/>
            <person name="Grewal S."/>
            <person name="Gyaltsen K."/>
            <person name="Hafez N."/>
            <person name="Hagos B."/>
            <person name="Hall J."/>
            <person name="Henson C."/>
            <person name="Hollinger A."/>
            <person name="Honan T."/>
            <person name="Huard M.D."/>
            <person name="Hughes L."/>
            <person name="Hurhula B."/>
            <person name="Husby M.E."/>
            <person name="Kamat A."/>
            <person name="Kanga B."/>
            <person name="Kashin S."/>
            <person name="Khazanovich D."/>
            <person name="Kisner P."/>
            <person name="Lance K."/>
            <person name="Lara M."/>
            <person name="Lee W."/>
            <person name="Lennon N."/>
            <person name="Letendre F."/>
            <person name="LeVine R."/>
            <person name="Lipovsky A."/>
            <person name="Liu X."/>
            <person name="Liu J."/>
            <person name="Liu S."/>
            <person name="Lokyitsang T."/>
            <person name="Lokyitsang Y."/>
            <person name="Lubonja R."/>
            <person name="Lui A."/>
            <person name="MacDonald P."/>
            <person name="Magnisalis V."/>
            <person name="Maru K."/>
            <person name="Matthews C."/>
            <person name="McCusker W."/>
            <person name="McDonough S."/>
            <person name="Mehta T."/>
            <person name="Meldrim J."/>
            <person name="Meneus L."/>
            <person name="Mihai O."/>
            <person name="Mihalev A."/>
            <person name="Mihova T."/>
            <person name="Mittelman R."/>
            <person name="Mlenga V."/>
            <person name="Montmayeur A."/>
            <person name="Mulrain L."/>
            <person name="Navidi A."/>
            <person name="Naylor J."/>
            <person name="Negash T."/>
            <person name="Nguyen T."/>
            <person name="Nguyen N."/>
            <person name="Nicol R."/>
            <person name="Norbu C."/>
            <person name="Norbu N."/>
            <person name="Novod N."/>
            <person name="O'Neill B."/>
            <person name="Osman S."/>
            <person name="Markiewicz E."/>
            <person name="Oyono O.L."/>
            <person name="Patti C."/>
            <person name="Phunkhang P."/>
            <person name="Pierre F."/>
            <person name="Priest M."/>
            <person name="Raghuraman S."/>
            <person name="Rege F."/>
            <person name="Reyes R."/>
            <person name="Rise C."/>
            <person name="Rogov P."/>
            <person name="Ross K."/>
            <person name="Ryan E."/>
            <person name="Settipalli S."/>
            <person name="Shea T."/>
            <person name="Sherpa N."/>
            <person name="Shi L."/>
            <person name="Shih D."/>
            <person name="Sparrow T."/>
            <person name="Spaulding J."/>
            <person name="Stalker J."/>
            <person name="Stange-Thomann N."/>
            <person name="Stavropoulos S."/>
            <person name="Stone C."/>
            <person name="Strader C."/>
            <person name="Tesfaye S."/>
            <person name="Thomson T."/>
            <person name="Thoulutsang Y."/>
            <person name="Thoulutsang D."/>
            <person name="Topham K."/>
            <person name="Topping I."/>
            <person name="Tsamla T."/>
            <person name="Vassiliev H."/>
            <person name="Vo A."/>
            <person name="Wangchuk T."/>
            <person name="Wangdi T."/>
            <person name="Weiand M."/>
            <person name="Wilkinson J."/>
            <person name="Wilson A."/>
            <person name="Yadav S."/>
            <person name="Young G."/>
            <person name="Yu Q."/>
            <person name="Zembek L."/>
            <person name="Zhong D."/>
            <person name="Zimmer A."/>
            <person name="Zwirko Z."/>
            <person name="Jaffe D.B."/>
            <person name="Alvarez P."/>
            <person name="Brockman W."/>
            <person name="Butler J."/>
            <person name="Chin C."/>
            <person name="Gnerre S."/>
            <person name="Grabherr M."/>
            <person name="Kleber M."/>
            <person name="Mauceli E."/>
            <person name="MacCallum I."/>
        </authorList>
    </citation>
    <scope>NUCLEOTIDE SEQUENCE [LARGE SCALE GENOMIC DNA]</scope>
    <source>
        <strain evidence="3">Tucson 15010-1051.87</strain>
    </source>
</reference>
<dbReference type="InParanoid" id="B4LUI6"/>
<dbReference type="EMBL" id="CH940649">
    <property type="protein sequence ID" value="EDW64172.2"/>
    <property type="molecule type" value="Genomic_DNA"/>
</dbReference>
<dbReference type="PROSITE" id="PS51352">
    <property type="entry name" value="THIOREDOXIN_2"/>
    <property type="match status" value="1"/>
</dbReference>
<dbReference type="Proteomes" id="UP000008792">
    <property type="component" value="Unassembled WGS sequence"/>
</dbReference>
<organism evidence="2 3">
    <name type="scientific">Drosophila virilis</name>
    <name type="common">Fruit fly</name>
    <dbReference type="NCBI Taxonomy" id="7244"/>
    <lineage>
        <taxon>Eukaryota</taxon>
        <taxon>Metazoa</taxon>
        <taxon>Ecdysozoa</taxon>
        <taxon>Arthropoda</taxon>
        <taxon>Hexapoda</taxon>
        <taxon>Insecta</taxon>
        <taxon>Pterygota</taxon>
        <taxon>Neoptera</taxon>
        <taxon>Endopterygota</taxon>
        <taxon>Diptera</taxon>
        <taxon>Brachycera</taxon>
        <taxon>Muscomorpha</taxon>
        <taxon>Ephydroidea</taxon>
        <taxon>Drosophilidae</taxon>
        <taxon>Drosophila</taxon>
    </lineage>
</organism>
<evidence type="ECO:0000313" key="3">
    <source>
        <dbReference type="Proteomes" id="UP000008792"/>
    </source>
</evidence>
<accession>B4LUI6</accession>
<dbReference type="SMR" id="B4LUI6"/>
<dbReference type="PANTHER" id="PTHR46295:SF1">
    <property type="entry name" value="ENDOPLASMIC RETICULUM RESIDENT PROTEIN 44"/>
    <property type="match status" value="1"/>
</dbReference>
<dbReference type="Gene3D" id="3.40.30.10">
    <property type="entry name" value="Glutaredoxin"/>
    <property type="match status" value="3"/>
</dbReference>
<dbReference type="GO" id="GO:0006457">
    <property type="term" value="P:protein folding"/>
    <property type="evidence" value="ECO:0007669"/>
    <property type="project" value="TreeGrafter"/>
</dbReference>
<keyword evidence="3" id="KW-1185">Reference proteome</keyword>
<dbReference type="HOGENOM" id="CLU_054449_1_0_1"/>
<dbReference type="Pfam" id="PF13848">
    <property type="entry name" value="Thioredoxin_6"/>
    <property type="match status" value="1"/>
</dbReference>
<dbReference type="GO" id="GO:0005789">
    <property type="term" value="C:endoplasmic reticulum membrane"/>
    <property type="evidence" value="ECO:0007669"/>
    <property type="project" value="TreeGrafter"/>
</dbReference>
<dbReference type="STRING" id="7244.B4LUI6"/>
<sequence length="382" mass="44169">MSTAAPVEPNVLQITRRNFNSTLHAYEVVFINFYADWCHFSTRLMPIFEDAAVRLAEKLPPSAGVRLARVDCMLEVELSNMCDISKFPTLRLYYRGHPLRQEYRGQRSVEALVAYVKKQFESSIKTIINIQELDEIDVTRRSVIGFFESRKELSAALFVLLAERYKNDCDFYIRIGAKLDNVAFTEKMPTIVYRPDVARTHAADEIYYGDAKSQIEMEEWLFKKCVPLVREVDFGNVEEIIEQRLPLLVLFHMPDDVGSVKDFKSIVEMQLAGCVDCGQFNFVTVNGLKFQHSVLHMGKTQRDLPLIAIDSLKFMYPYPKFKDMYIPGHLKMFISDFSSQHLKHKLKMRHAIEHETNPPPLSTFKDLGPSKHRYSLVGHDEL</sequence>
<dbReference type="InterPro" id="IPR052643">
    <property type="entry name" value="ERP44"/>
</dbReference>
<name>B4LUI6_DROVI</name>
<feature type="domain" description="Thioredoxin" evidence="1">
    <location>
        <begin position="1"/>
        <end position="121"/>
    </location>
</feature>
<dbReference type="GO" id="GO:0003756">
    <property type="term" value="F:protein disulfide isomerase activity"/>
    <property type="evidence" value="ECO:0007669"/>
    <property type="project" value="TreeGrafter"/>
</dbReference>
<proteinExistence type="predicted"/>
<dbReference type="PANTHER" id="PTHR46295">
    <property type="entry name" value="ENDOPLASMIC RETICULUM RESIDENT PROTEIN 44"/>
    <property type="match status" value="1"/>
</dbReference>
<dbReference type="Pfam" id="PF00085">
    <property type="entry name" value="Thioredoxin"/>
    <property type="match status" value="1"/>
</dbReference>
<dbReference type="InterPro" id="IPR036249">
    <property type="entry name" value="Thioredoxin-like_sf"/>
</dbReference>
<dbReference type="SUPFAM" id="SSF52833">
    <property type="entry name" value="Thioredoxin-like"/>
    <property type="match status" value="3"/>
</dbReference>
<dbReference type="GO" id="GO:0005793">
    <property type="term" value="C:endoplasmic reticulum-Golgi intermediate compartment"/>
    <property type="evidence" value="ECO:0007669"/>
    <property type="project" value="TreeGrafter"/>
</dbReference>
<evidence type="ECO:0000313" key="2">
    <source>
        <dbReference type="EMBL" id="EDW64172.2"/>
    </source>
</evidence>